<evidence type="ECO:0000256" key="11">
    <source>
        <dbReference type="ARBA" id="ARBA00044903"/>
    </source>
</evidence>
<evidence type="ECO:0000256" key="16">
    <source>
        <dbReference type="ARBA" id="ARBA00045018"/>
    </source>
</evidence>
<dbReference type="InterPro" id="IPR020846">
    <property type="entry name" value="MFS_dom"/>
</dbReference>
<dbReference type="InParanoid" id="A0A1X2HHH4"/>
<feature type="transmembrane region" description="Helical" evidence="20">
    <location>
        <begin position="103"/>
        <end position="123"/>
    </location>
</feature>
<dbReference type="PANTHER" id="PTHR23512:SF12">
    <property type="entry name" value="TRANSPORTER, PUTATIVE (AFU_ORTHOLOGUE AFUA_4G00260)-RELATED"/>
    <property type="match status" value="1"/>
</dbReference>
<dbReference type="Proteomes" id="UP000242180">
    <property type="component" value="Unassembled WGS sequence"/>
</dbReference>
<feature type="transmembrane region" description="Helical" evidence="20">
    <location>
        <begin position="63"/>
        <end position="83"/>
    </location>
</feature>
<dbReference type="OMA" id="TWTLWGG"/>
<evidence type="ECO:0000256" key="17">
    <source>
        <dbReference type="ARBA" id="ARBA00045709"/>
    </source>
</evidence>
<evidence type="ECO:0000256" key="13">
    <source>
        <dbReference type="ARBA" id="ARBA00044919"/>
    </source>
</evidence>
<comment type="catalytic activity">
    <reaction evidence="8">
        <text>L-aspartyl-L-lysine(out) = L-aspartyl-L-lysine(in)</text>
        <dbReference type="Rhea" id="RHEA:79411"/>
        <dbReference type="ChEBI" id="CHEBI:229953"/>
    </reaction>
</comment>
<evidence type="ECO:0000256" key="14">
    <source>
        <dbReference type="ARBA" id="ARBA00044924"/>
    </source>
</evidence>
<feature type="transmembrane region" description="Helical" evidence="20">
    <location>
        <begin position="439"/>
        <end position="458"/>
    </location>
</feature>
<dbReference type="PROSITE" id="PS50850">
    <property type="entry name" value="MFS"/>
    <property type="match status" value="1"/>
</dbReference>
<dbReference type="Gene3D" id="1.20.1250.20">
    <property type="entry name" value="MFS general substrate transporter like domains"/>
    <property type="match status" value="2"/>
</dbReference>
<proteinExistence type="predicted"/>
<protein>
    <recommendedName>
        <fullName evidence="15">Lysosomal dipeptide transporter MFSD1</fullName>
    </recommendedName>
    <alternativeName>
        <fullName evidence="16">Major facilitator superfamily domain-containing protein 1</fullName>
    </alternativeName>
</protein>
<feature type="compositionally biased region" description="Basic and acidic residues" evidence="19">
    <location>
        <begin position="11"/>
        <end position="44"/>
    </location>
</feature>
<name>A0A1X2HHH4_SYNRA</name>
<dbReference type="InterPro" id="IPR011701">
    <property type="entry name" value="MFS"/>
</dbReference>
<dbReference type="AlphaFoldDB" id="A0A1X2HHH4"/>
<evidence type="ECO:0000256" key="2">
    <source>
        <dbReference type="ARBA" id="ARBA00044876"/>
    </source>
</evidence>
<comment type="catalytic activity">
    <reaction evidence="9">
        <text>L-arginyl-L-alpha-amino acid(out) = L-arginyl-L-alpha-amino acid(in)</text>
        <dbReference type="Rhea" id="RHEA:79371"/>
        <dbReference type="ChEBI" id="CHEBI:84315"/>
    </reaction>
</comment>
<evidence type="ECO:0000256" key="5">
    <source>
        <dbReference type="ARBA" id="ARBA00044884"/>
    </source>
</evidence>
<keyword evidence="20" id="KW-1133">Transmembrane helix</keyword>
<accession>A0A1X2HHH4</accession>
<evidence type="ECO:0000256" key="6">
    <source>
        <dbReference type="ARBA" id="ARBA00044891"/>
    </source>
</evidence>
<comment type="catalytic activity">
    <reaction evidence="13">
        <text>L-alanyl-L-lysine(out) = L-alanyl-L-lysine(in)</text>
        <dbReference type="Rhea" id="RHEA:79415"/>
        <dbReference type="ChEBI" id="CHEBI:192470"/>
    </reaction>
</comment>
<comment type="catalytic activity">
    <reaction evidence="7">
        <text>L-alpha-aminoacyl-L-lysine(out) = L-alpha-aminoacyl-L-lysine(in)</text>
        <dbReference type="Rhea" id="RHEA:79383"/>
        <dbReference type="ChEBI" id="CHEBI:229966"/>
    </reaction>
</comment>
<comment type="catalytic activity">
    <reaction evidence="6">
        <text>L-lysyl-L-alpha-amino acid(out) = L-lysyl-L-alpha-amino acid(in)</text>
        <dbReference type="Rhea" id="RHEA:79387"/>
        <dbReference type="ChEBI" id="CHEBI:229965"/>
    </reaction>
</comment>
<dbReference type="STRING" id="13706.A0A1X2HHH4"/>
<feature type="domain" description="Major facilitator superfamily (MFS) profile" evidence="21">
    <location>
        <begin position="65"/>
        <end position="461"/>
    </location>
</feature>
<gene>
    <name evidence="22" type="ORF">BCR43DRAFT_530103</name>
</gene>
<feature type="transmembrane region" description="Helical" evidence="20">
    <location>
        <begin position="188"/>
        <end position="211"/>
    </location>
</feature>
<feature type="transmembrane region" description="Helical" evidence="20">
    <location>
        <begin position="155"/>
        <end position="176"/>
    </location>
</feature>
<evidence type="ECO:0000256" key="7">
    <source>
        <dbReference type="ARBA" id="ARBA00044893"/>
    </source>
</evidence>
<evidence type="ECO:0000256" key="12">
    <source>
        <dbReference type="ARBA" id="ARBA00044912"/>
    </source>
</evidence>
<evidence type="ECO:0000313" key="23">
    <source>
        <dbReference type="Proteomes" id="UP000242180"/>
    </source>
</evidence>
<evidence type="ECO:0000256" key="18">
    <source>
        <dbReference type="ARBA" id="ARBA00046376"/>
    </source>
</evidence>
<feature type="region of interest" description="Disordered" evidence="19">
    <location>
        <begin position="1"/>
        <end position="44"/>
    </location>
</feature>
<evidence type="ECO:0000256" key="8">
    <source>
        <dbReference type="ARBA" id="ARBA00044898"/>
    </source>
</evidence>
<comment type="catalytic activity">
    <reaction evidence="5">
        <text>L-alpha-aminoacyl-L-histidine(out) = L-alpha-aminoacyl-L-histidine(in)</text>
        <dbReference type="Rhea" id="RHEA:79375"/>
        <dbReference type="ChEBI" id="CHEBI:229967"/>
    </reaction>
</comment>
<evidence type="ECO:0000256" key="19">
    <source>
        <dbReference type="SAM" id="MobiDB-lite"/>
    </source>
</evidence>
<feature type="transmembrane region" description="Helical" evidence="20">
    <location>
        <begin position="507"/>
        <end position="527"/>
    </location>
</feature>
<feature type="transmembrane region" description="Helical" evidence="20">
    <location>
        <begin position="223"/>
        <end position="245"/>
    </location>
</feature>
<feature type="transmembrane region" description="Helical" evidence="20">
    <location>
        <begin position="346"/>
        <end position="368"/>
    </location>
</feature>
<comment type="catalytic activity">
    <reaction evidence="2">
        <text>L-lysyl-L-alanine(out) = L-lysyl-L-alanine(in)</text>
        <dbReference type="Rhea" id="RHEA:79399"/>
        <dbReference type="ChEBI" id="CHEBI:229954"/>
    </reaction>
</comment>
<dbReference type="Pfam" id="PF07690">
    <property type="entry name" value="MFS_1"/>
    <property type="match status" value="1"/>
</dbReference>
<evidence type="ECO:0000256" key="20">
    <source>
        <dbReference type="SAM" id="Phobius"/>
    </source>
</evidence>
<dbReference type="InterPro" id="IPR036259">
    <property type="entry name" value="MFS_trans_sf"/>
</dbReference>
<feature type="transmembrane region" description="Helical" evidence="20">
    <location>
        <begin position="130"/>
        <end position="149"/>
    </location>
</feature>
<organism evidence="22 23">
    <name type="scientific">Syncephalastrum racemosum</name>
    <name type="common">Filamentous fungus</name>
    <dbReference type="NCBI Taxonomy" id="13706"/>
    <lineage>
        <taxon>Eukaryota</taxon>
        <taxon>Fungi</taxon>
        <taxon>Fungi incertae sedis</taxon>
        <taxon>Mucoromycota</taxon>
        <taxon>Mucoromycotina</taxon>
        <taxon>Mucoromycetes</taxon>
        <taxon>Mucorales</taxon>
        <taxon>Syncephalastraceae</taxon>
        <taxon>Syncephalastrum</taxon>
    </lineage>
</organism>
<reference evidence="22 23" key="1">
    <citation type="submission" date="2016-07" db="EMBL/GenBank/DDBJ databases">
        <title>Pervasive Adenine N6-methylation of Active Genes in Fungi.</title>
        <authorList>
            <consortium name="DOE Joint Genome Institute"/>
            <person name="Mondo S.J."/>
            <person name="Dannebaum R.O."/>
            <person name="Kuo R.C."/>
            <person name="Labutti K."/>
            <person name="Haridas S."/>
            <person name="Kuo A."/>
            <person name="Salamov A."/>
            <person name="Ahrendt S.R."/>
            <person name="Lipzen A."/>
            <person name="Sullivan W."/>
            <person name="Andreopoulos W.B."/>
            <person name="Clum A."/>
            <person name="Lindquist E."/>
            <person name="Daum C."/>
            <person name="Ramamoorthy G.K."/>
            <person name="Gryganskyi A."/>
            <person name="Culley D."/>
            <person name="Magnuson J.K."/>
            <person name="James T.Y."/>
            <person name="O'Malley M.A."/>
            <person name="Stajich J.E."/>
            <person name="Spatafora J.W."/>
            <person name="Visel A."/>
            <person name="Grigoriev I.V."/>
        </authorList>
    </citation>
    <scope>NUCLEOTIDE SEQUENCE [LARGE SCALE GENOMIC DNA]</scope>
    <source>
        <strain evidence="22 23">NRRL 2496</strain>
    </source>
</reference>
<dbReference type="InterPro" id="IPR052187">
    <property type="entry name" value="MFSD1"/>
</dbReference>
<evidence type="ECO:0000256" key="15">
    <source>
        <dbReference type="ARBA" id="ARBA00044985"/>
    </source>
</evidence>
<keyword evidence="23" id="KW-1185">Reference proteome</keyword>
<comment type="subcellular location">
    <subcellularLocation>
        <location evidence="1">Membrane</location>
        <topology evidence="1">Multi-pass membrane protein</topology>
    </subcellularLocation>
</comment>
<sequence length="535" mass="58433">MPSEADQVPSRFEDNEKAEYQDGGEAHLRNDTTPDPLHDNTHDDDVAAGGDAALANANMYFKVFALATALLLPVGSHFSASALSAMKSSIKKELGIDNTKYGVISSSVSIINTIFPIVGGLLFDLFGSIWGTLFVNVLVIIGSLLTAIAAKYSSFGAMVVARVVFGIGSGLIVTMQESLLSKWFRTQSLAIAIGLQLSISRLATFLGTLVANPVADATGDWVWAFWLALIICAFSVVMNLVYALIVRHLSGKNVMHSGDIKRLKAKKSFRIKSVLKFPIYFFHIILIEFIYAAVWSSFQTISTELISVHFGDTSSLAGYKASASQVVPIVATPILGIIMDLWGLRVVILLISSIFLILSCALLGWTYVNAVVGMVFYSISLAFGPISMITSIGMILPSDYIGTGLGMYKSSNNIGTAILDIVIGVVQDNTANQAYTGVMILYIILAAIGFVLIVGLWFTQRIWLDNILEATRKKRMHMMKEKNEQELSYIREGRDSYENTPVKPLNYVFFTCFCICLLVAWVLFFVYSAGGRVAT</sequence>
<comment type="catalytic activity">
    <reaction evidence="11">
        <text>L-arginyl-glycine(out) = L-arginyl-glycine(in)</text>
        <dbReference type="Rhea" id="RHEA:79391"/>
        <dbReference type="ChEBI" id="CHEBI:229955"/>
    </reaction>
</comment>
<keyword evidence="20" id="KW-0472">Membrane</keyword>
<evidence type="ECO:0000259" key="21">
    <source>
        <dbReference type="PROSITE" id="PS50850"/>
    </source>
</evidence>
<dbReference type="GO" id="GO:0022857">
    <property type="term" value="F:transmembrane transporter activity"/>
    <property type="evidence" value="ECO:0007669"/>
    <property type="project" value="InterPro"/>
</dbReference>
<evidence type="ECO:0000256" key="4">
    <source>
        <dbReference type="ARBA" id="ARBA00044881"/>
    </source>
</evidence>
<comment type="caution">
    <text evidence="22">The sequence shown here is derived from an EMBL/GenBank/DDBJ whole genome shotgun (WGS) entry which is preliminary data.</text>
</comment>
<comment type="catalytic activity">
    <reaction evidence="12">
        <text>L-histidyl-L-alpha-amino acid(out) = L-histidyl-L-alpha-amino acid(in)</text>
        <dbReference type="Rhea" id="RHEA:79379"/>
        <dbReference type="ChEBI" id="CHEBI:229964"/>
    </reaction>
</comment>
<dbReference type="GO" id="GO:0016020">
    <property type="term" value="C:membrane"/>
    <property type="evidence" value="ECO:0007669"/>
    <property type="project" value="UniProtKB-SubCell"/>
</dbReference>
<feature type="transmembrane region" description="Helical" evidence="20">
    <location>
        <begin position="277"/>
        <end position="298"/>
    </location>
</feature>
<evidence type="ECO:0000256" key="9">
    <source>
        <dbReference type="ARBA" id="ARBA00044899"/>
    </source>
</evidence>
<feature type="transmembrane region" description="Helical" evidence="20">
    <location>
        <begin position="374"/>
        <end position="396"/>
    </location>
</feature>
<evidence type="ECO:0000256" key="1">
    <source>
        <dbReference type="ARBA" id="ARBA00004141"/>
    </source>
</evidence>
<dbReference type="SUPFAM" id="SSF103473">
    <property type="entry name" value="MFS general substrate transporter"/>
    <property type="match status" value="1"/>
</dbReference>
<comment type="function">
    <text evidence="17">Lysosomal dipeptide uniporter that selectively exports lysine, arginine or histidine-containing dipeptides with a net positive charge from the lysosome lumen into the cytosol. Could play a role in a specific type of protein O-glycosylation indirectly regulating macrophages migration and tissue invasion. Also essential for liver homeostasis.</text>
</comment>
<dbReference type="EMBL" id="MCGN01000003">
    <property type="protein sequence ID" value="ORY98508.1"/>
    <property type="molecule type" value="Genomic_DNA"/>
</dbReference>
<dbReference type="PANTHER" id="PTHR23512">
    <property type="entry name" value="MAJOR FACILITATOR SUPERFAMILY DOMAIN-CONTAINING PROTEIN 1"/>
    <property type="match status" value="1"/>
</dbReference>
<keyword evidence="20" id="KW-0812">Transmembrane</keyword>
<evidence type="ECO:0000256" key="3">
    <source>
        <dbReference type="ARBA" id="ARBA00044878"/>
    </source>
</evidence>
<comment type="catalytic activity">
    <reaction evidence="10">
        <text>L-lysyl-L-lysine(out) = L-lysyl-L-lysine(in)</text>
        <dbReference type="Rhea" id="RHEA:79403"/>
        <dbReference type="ChEBI" id="CHEBI:229956"/>
    </reaction>
</comment>
<comment type="catalytic activity">
    <reaction evidence="4">
        <text>L-alpha-aminoacyl-L-arginine(out) = L-alpha-aminoacyl-L-arginine(in)</text>
        <dbReference type="Rhea" id="RHEA:79367"/>
        <dbReference type="ChEBI" id="CHEBI:229968"/>
    </reaction>
</comment>
<comment type="catalytic activity">
    <reaction evidence="14">
        <text>L-lysyl-glycine(out) = L-lysyl-glycine(in)</text>
        <dbReference type="Rhea" id="RHEA:79407"/>
        <dbReference type="ChEBI" id="CHEBI:191202"/>
    </reaction>
</comment>
<comment type="subunit">
    <text evidence="18">Homodimer. Interacts with lysosomal protein GLMP (via lumenal domain); the interaction starts while both proteins are still in the endoplasmic reticulum and is required for stabilization of MFSD1 in lysosomes but has no direct effect on its targeting to lysosomes or transporter activity.</text>
</comment>
<evidence type="ECO:0000313" key="22">
    <source>
        <dbReference type="EMBL" id="ORY98508.1"/>
    </source>
</evidence>
<dbReference type="OrthoDB" id="424834at2759"/>
<evidence type="ECO:0000256" key="10">
    <source>
        <dbReference type="ARBA" id="ARBA00044900"/>
    </source>
</evidence>
<comment type="catalytic activity">
    <reaction evidence="3">
        <text>L-histidyl-glycine(out) = L-histidyl-glycine(in)</text>
        <dbReference type="Rhea" id="RHEA:79395"/>
        <dbReference type="ChEBI" id="CHEBI:229957"/>
    </reaction>
</comment>